<evidence type="ECO:0000256" key="3">
    <source>
        <dbReference type="ARBA" id="ARBA00020628"/>
    </source>
</evidence>
<dbReference type="GO" id="GO:0003712">
    <property type="term" value="F:transcription coregulator activity"/>
    <property type="evidence" value="ECO:0007669"/>
    <property type="project" value="InterPro"/>
</dbReference>
<evidence type="ECO:0000256" key="5">
    <source>
        <dbReference type="ARBA" id="ARBA00023159"/>
    </source>
</evidence>
<dbReference type="AlphaFoldDB" id="A0A0D1ZMB3"/>
<proteinExistence type="inferred from homology"/>
<protein>
    <recommendedName>
        <fullName evidence="3 9">Mediator of RNA polymerase II transcription subunit 5</fullName>
    </recommendedName>
    <alternativeName>
        <fullName evidence="8 9">Mediator complex subunit 5</fullName>
    </alternativeName>
</protein>
<organism evidence="10 11">
    <name type="scientific">Exophiala mesophila</name>
    <name type="common">Black yeast-like fungus</name>
    <dbReference type="NCBI Taxonomy" id="212818"/>
    <lineage>
        <taxon>Eukaryota</taxon>
        <taxon>Fungi</taxon>
        <taxon>Dikarya</taxon>
        <taxon>Ascomycota</taxon>
        <taxon>Pezizomycotina</taxon>
        <taxon>Eurotiomycetes</taxon>
        <taxon>Chaetothyriomycetidae</taxon>
        <taxon>Chaetothyriales</taxon>
        <taxon>Herpotrichiellaceae</taxon>
        <taxon>Exophiala</taxon>
    </lineage>
</organism>
<comment type="subunit">
    <text evidence="9">Component of the Mediator complex.</text>
</comment>
<dbReference type="PANTHER" id="PTHR35784:SF1">
    <property type="entry name" value="MEDIATOR OF RNA POLYMERASE II TRANSCRIPTION SUBUNIT 5"/>
    <property type="match status" value="1"/>
</dbReference>
<dbReference type="Proteomes" id="UP000054302">
    <property type="component" value="Unassembled WGS sequence"/>
</dbReference>
<name>A0A0D1ZMB3_EXOME</name>
<keyword evidence="11" id="KW-1185">Reference proteome</keyword>
<dbReference type="HOGENOM" id="CLU_004096_0_0_1"/>
<accession>A0A0D1ZMB3</accession>
<dbReference type="OMA" id="DEIHGEA"/>
<evidence type="ECO:0000313" key="10">
    <source>
        <dbReference type="EMBL" id="KIV95089.1"/>
    </source>
</evidence>
<gene>
    <name evidence="9" type="primary">MED5</name>
    <name evidence="10" type="ORF">PV10_02781</name>
</gene>
<dbReference type="GO" id="GO:0006357">
    <property type="term" value="P:regulation of transcription by RNA polymerase II"/>
    <property type="evidence" value="ECO:0007669"/>
    <property type="project" value="InterPro"/>
</dbReference>
<dbReference type="InterPro" id="IPR014801">
    <property type="entry name" value="Mediator_Med5_fun"/>
</dbReference>
<comment type="subcellular location">
    <subcellularLocation>
        <location evidence="1 9">Nucleus</location>
    </subcellularLocation>
</comment>
<sequence>MAVTKWMTVVQQCLLRRTSAFEFARFLEAHKDEVDGIRLFAALFDCRESFCVKGDPLVSLYIDHVGTAGIVNMSQVLVALIRKWNLGRPPKPASLLDAFTQTLQDLTMIFVSPKYKAEPNEALTCLYLATKWLAILPDSLSETSAEASTQEQNYVLEALAFLVTSLAATDRGLEALSHPSPKSGSSSKPTAKLQLSIRKSIEQCLARSSTLSPSSVDRLGAVLKHITMTDDISSQPGPSSQASEMQALQFQVSITDTQIVASKAATIVYLESLLLTGQTIDDNILISFLSARHQNDYQAALIDVFTSSFEILKFQMASGDSARGQEQCTVFIQNKLPVILSMIMASSFNSFNIEQTLTESWHQVTSTSPSQKILNVGHRCLHTCSLLHLVTQQAVSQLIGDGNTETLALSKGLYLKDDLVAQVHANAARGPNLVQELVRRDGSADGSAGPISQAIIEIMHSYCQTKETQYLKDLANALLKKPSAITCISLFVRPSYWLSPLCVLLDDWRWDEIHGEAQPVYDQFGAVFLLVLVTKAVLGLKKSDLGIRKKDGFLAEYLDRENSEYALSELSEEKSKLLGDWINALYIAEGLSDDLFTDCSPHDFYLLIPTLLRQSITAHQREKLTMEALSAGLEYLLEPFLLPSLVSALNWVGNILSDSPPLAGAVLQVFLKSPSNPESQDIHQTILAKAAPTLRKRIEHGHYQEESLDTALKTLLKFPEFSFGPESQLVGASPEGVLSSLRNAITTMLSVISTLDIDNTMTSSARYSPSLVNQAIRFTSPAMTLQTLISILLQFSESHNFVLALDLISTIISTSDSNLRDNLRIRYNTLSQLLRRGDTLTAEAIVRLYRQVEAYSTVLTVQDMSLDPFAFAQQMANIDTANPSLDPVVASTTDQAPMDMDNLPGASQGDVVPTEDGIDQVLNEAAAMDGLKDSMDGLDGDLSWDALYGDGSNDMNLEDLDALDLDMF</sequence>
<evidence type="ECO:0000256" key="9">
    <source>
        <dbReference type="RuleBase" id="RU364142"/>
    </source>
</evidence>
<evidence type="ECO:0000256" key="6">
    <source>
        <dbReference type="ARBA" id="ARBA00023163"/>
    </source>
</evidence>
<keyword evidence="5 9" id="KW-0010">Activator</keyword>
<dbReference type="Pfam" id="PF08689">
    <property type="entry name" value="Med5"/>
    <property type="match status" value="1"/>
</dbReference>
<evidence type="ECO:0000313" key="11">
    <source>
        <dbReference type="Proteomes" id="UP000054302"/>
    </source>
</evidence>
<dbReference type="VEuPathDB" id="FungiDB:PV10_02781"/>
<evidence type="ECO:0000256" key="8">
    <source>
        <dbReference type="ARBA" id="ARBA00031256"/>
    </source>
</evidence>
<keyword evidence="4 9" id="KW-0805">Transcription regulation</keyword>
<keyword evidence="7 9" id="KW-0539">Nucleus</keyword>
<evidence type="ECO:0000256" key="4">
    <source>
        <dbReference type="ARBA" id="ARBA00023015"/>
    </source>
</evidence>
<dbReference type="EMBL" id="KN847521">
    <property type="protein sequence ID" value="KIV95089.1"/>
    <property type="molecule type" value="Genomic_DNA"/>
</dbReference>
<dbReference type="STRING" id="212818.A0A0D1ZMB3"/>
<evidence type="ECO:0000256" key="7">
    <source>
        <dbReference type="ARBA" id="ARBA00023242"/>
    </source>
</evidence>
<reference evidence="10 11" key="1">
    <citation type="submission" date="2015-01" db="EMBL/GenBank/DDBJ databases">
        <title>The Genome Sequence of Exophiala mesophila CBS40295.</title>
        <authorList>
            <consortium name="The Broad Institute Genomics Platform"/>
            <person name="Cuomo C."/>
            <person name="de Hoog S."/>
            <person name="Gorbushina A."/>
            <person name="Stielow B."/>
            <person name="Teixiera M."/>
            <person name="Abouelleil A."/>
            <person name="Chapman S.B."/>
            <person name="Priest M."/>
            <person name="Young S.K."/>
            <person name="Wortman J."/>
            <person name="Nusbaum C."/>
            <person name="Birren B."/>
        </authorList>
    </citation>
    <scope>NUCLEOTIDE SEQUENCE [LARGE SCALE GENOMIC DNA]</scope>
    <source>
        <strain evidence="10 11">CBS 40295</strain>
    </source>
</reference>
<comment type="similarity">
    <text evidence="2 9">Belongs to the Mediator complex subunit 5 family.</text>
</comment>
<keyword evidence="6 9" id="KW-0804">Transcription</keyword>
<dbReference type="RefSeq" id="XP_016226663.1">
    <property type="nucleotide sequence ID" value="XM_016367145.1"/>
</dbReference>
<dbReference type="GO" id="GO:0016592">
    <property type="term" value="C:mediator complex"/>
    <property type="evidence" value="ECO:0007669"/>
    <property type="project" value="InterPro"/>
</dbReference>
<dbReference type="PANTHER" id="PTHR35784">
    <property type="entry name" value="MEDIATOR OF RNA POLYMERASE II TRANSCRIPTION SUBUNIT 5"/>
    <property type="match status" value="1"/>
</dbReference>
<evidence type="ECO:0000256" key="1">
    <source>
        <dbReference type="ARBA" id="ARBA00004123"/>
    </source>
</evidence>
<dbReference type="OrthoDB" id="5322661at2759"/>
<dbReference type="GeneID" id="27320626"/>
<comment type="function">
    <text evidence="9">Component of the Mediator complex, a coactivator involved in the regulated transcription of nearly all RNA polymerase II-dependent genes. Mediator functions as a bridge to convey information from gene-specific regulatory proteins to the basal RNA polymerase II transcription machinery. Mediator is recruited to promoters by direct interactions with regulatory proteins and serves as a scaffold for the assembly of a functional preinitiation complex with RNA polymerase II and the general transcription factors.</text>
</comment>
<evidence type="ECO:0000256" key="2">
    <source>
        <dbReference type="ARBA" id="ARBA00008782"/>
    </source>
</evidence>